<evidence type="ECO:0000313" key="2">
    <source>
        <dbReference type="Proteomes" id="UP000619838"/>
    </source>
</evidence>
<comment type="caution">
    <text evidence="1">The sequence shown here is derived from an EMBL/GenBank/DDBJ whole genome shotgun (WGS) entry which is preliminary data.</text>
</comment>
<dbReference type="RefSeq" id="WP_175186770.1">
    <property type="nucleotide sequence ID" value="NZ_JABVZQ010000001.1"/>
</dbReference>
<dbReference type="Proteomes" id="UP000619838">
    <property type="component" value="Unassembled WGS sequence"/>
</dbReference>
<dbReference type="EMBL" id="JADGII010000004">
    <property type="protein sequence ID" value="MBF0636335.1"/>
    <property type="molecule type" value="Genomic_DNA"/>
</dbReference>
<name>A0ABR9XQR7_9CHLB</name>
<proteinExistence type="predicted"/>
<gene>
    <name evidence="1" type="ORF">INT08_03955</name>
</gene>
<evidence type="ECO:0000313" key="1">
    <source>
        <dbReference type="EMBL" id="MBF0636335.1"/>
    </source>
</evidence>
<accession>A0ABR9XQR7</accession>
<organism evidence="1 2">
    <name type="scientific">Prosthecochloris ethylica</name>
    <dbReference type="NCBI Taxonomy" id="2743976"/>
    <lineage>
        <taxon>Bacteria</taxon>
        <taxon>Pseudomonadati</taxon>
        <taxon>Chlorobiota</taxon>
        <taxon>Chlorobiia</taxon>
        <taxon>Chlorobiales</taxon>
        <taxon>Chlorobiaceae</taxon>
        <taxon>Prosthecochloris</taxon>
    </lineage>
</organism>
<keyword evidence="2" id="KW-1185">Reference proteome</keyword>
<sequence>MGLFSRTFGALFGDEQPLYGENVPQIEEAFERLAPWTTGRRMADAGEKYASMIRRLPEGDATSMRLSEAAGTMTIDGEQSPVVFGFPGALELNMPTLTGLAGTARILVDLGYEGIEEEARGILHDLKSGGYRMRVSCIPARSYPLIRLQISFYSDLQEPLHLEVLSDLLDCNVQDFYTAFCQSGRYELSLHVVREHIGSVFASYPGEELVQVRRCVAGEAVRLAAIEPEERNMELAVRECERRHPLGEGMRRGF</sequence>
<protein>
    <submittedName>
        <fullName evidence="1">Uncharacterized protein</fullName>
    </submittedName>
</protein>
<reference evidence="1 2" key="1">
    <citation type="journal article" date="2020" name="Microorganisms">
        <title>Simultaneous Genome Sequencing of Prosthecochloris ethylica and Desulfuromonas acetoxidans within a Syntrophic Mixture Reveals Unique Pili and Protein Interactions.</title>
        <authorList>
            <person name="Kyndt J.A."/>
            <person name="Van Beeumen J.J."/>
            <person name="Meyer T.E."/>
        </authorList>
    </citation>
    <scope>NUCLEOTIDE SEQUENCE [LARGE SCALE GENOMIC DNA]</scope>
    <source>
        <strain evidence="1 2">N3</strain>
    </source>
</reference>